<gene>
    <name evidence="1" type="ORF">LCGC14_1996010</name>
</gene>
<comment type="caution">
    <text evidence="1">The sequence shown here is derived from an EMBL/GenBank/DDBJ whole genome shotgun (WGS) entry which is preliminary data.</text>
</comment>
<evidence type="ECO:0000313" key="1">
    <source>
        <dbReference type="EMBL" id="KKL81315.1"/>
    </source>
</evidence>
<accession>A0A0F9HI43</accession>
<dbReference type="AlphaFoldDB" id="A0A0F9HI43"/>
<dbReference type="EMBL" id="LAZR01022598">
    <property type="protein sequence ID" value="KKL81315.1"/>
    <property type="molecule type" value="Genomic_DNA"/>
</dbReference>
<organism evidence="1">
    <name type="scientific">marine sediment metagenome</name>
    <dbReference type="NCBI Taxonomy" id="412755"/>
    <lineage>
        <taxon>unclassified sequences</taxon>
        <taxon>metagenomes</taxon>
        <taxon>ecological metagenomes</taxon>
    </lineage>
</organism>
<name>A0A0F9HI43_9ZZZZ</name>
<sequence>MDIRYPEITVPMSDEDGNVFAIMGRVTKALRRADVDDDTIAEFTAEASSGDYDHALQTVMAWVETS</sequence>
<proteinExistence type="predicted"/>
<protein>
    <submittedName>
        <fullName evidence="1">Uncharacterized protein</fullName>
    </submittedName>
</protein>
<reference evidence="1" key="1">
    <citation type="journal article" date="2015" name="Nature">
        <title>Complex archaea that bridge the gap between prokaryotes and eukaryotes.</title>
        <authorList>
            <person name="Spang A."/>
            <person name="Saw J.H."/>
            <person name="Jorgensen S.L."/>
            <person name="Zaremba-Niedzwiedzka K."/>
            <person name="Martijn J."/>
            <person name="Lind A.E."/>
            <person name="van Eijk R."/>
            <person name="Schleper C."/>
            <person name="Guy L."/>
            <person name="Ettema T.J."/>
        </authorList>
    </citation>
    <scope>NUCLEOTIDE SEQUENCE</scope>
</reference>